<gene>
    <name evidence="4" type="ORF">SAMN02745157_5004</name>
</gene>
<keyword evidence="1" id="KW-0479">Metal-binding</keyword>
<organism evidence="4 5">
    <name type="scientific">Kaistia soli DSM 19436</name>
    <dbReference type="NCBI Taxonomy" id="1122133"/>
    <lineage>
        <taxon>Bacteria</taxon>
        <taxon>Pseudomonadati</taxon>
        <taxon>Pseudomonadota</taxon>
        <taxon>Alphaproteobacteria</taxon>
        <taxon>Hyphomicrobiales</taxon>
        <taxon>Kaistiaceae</taxon>
        <taxon>Kaistia</taxon>
    </lineage>
</organism>
<name>A0A1M5NHL5_9HYPH</name>
<keyword evidence="2" id="KW-0408">Iron</keyword>
<dbReference type="PANTHER" id="PTHR35303:SF5">
    <property type="entry name" value="OS02G0197800 PROTEIN"/>
    <property type="match status" value="1"/>
</dbReference>
<dbReference type="InterPro" id="IPR038492">
    <property type="entry name" value="GBBH-like_N_sf"/>
</dbReference>
<dbReference type="AlphaFoldDB" id="A0A1M5NHL5"/>
<keyword evidence="5" id="KW-1185">Reference proteome</keyword>
<reference evidence="4 5" key="1">
    <citation type="submission" date="2016-11" db="EMBL/GenBank/DDBJ databases">
        <authorList>
            <person name="Jaros S."/>
            <person name="Januszkiewicz K."/>
            <person name="Wedrychowicz H."/>
        </authorList>
    </citation>
    <scope>NUCLEOTIDE SEQUENCE [LARGE SCALE GENOMIC DNA]</scope>
    <source>
        <strain evidence="4 5">DSM 19436</strain>
    </source>
</reference>
<dbReference type="PANTHER" id="PTHR35303">
    <property type="entry name" value="OS02G0197800 PROTEIN"/>
    <property type="match status" value="1"/>
</dbReference>
<feature type="domain" description="Gamma-butyrobetaine hydroxylase-like N-terminal" evidence="3">
    <location>
        <begin position="13"/>
        <end position="96"/>
    </location>
</feature>
<proteinExistence type="predicted"/>
<dbReference type="EMBL" id="FQUP01000009">
    <property type="protein sequence ID" value="SHG89010.1"/>
    <property type="molecule type" value="Genomic_DNA"/>
</dbReference>
<dbReference type="OrthoDB" id="9794178at2"/>
<evidence type="ECO:0000256" key="1">
    <source>
        <dbReference type="ARBA" id="ARBA00022723"/>
    </source>
</evidence>
<dbReference type="RefSeq" id="WP_073058475.1">
    <property type="nucleotide sequence ID" value="NZ_FQUP01000009.1"/>
</dbReference>
<dbReference type="Proteomes" id="UP000184485">
    <property type="component" value="Unassembled WGS sequence"/>
</dbReference>
<dbReference type="Gene3D" id="3.30.2020.30">
    <property type="match status" value="1"/>
</dbReference>
<dbReference type="STRING" id="1122133.SAMN02745157_5004"/>
<evidence type="ECO:0000256" key="2">
    <source>
        <dbReference type="ARBA" id="ARBA00023004"/>
    </source>
</evidence>
<accession>A0A1M5NHL5</accession>
<evidence type="ECO:0000259" key="3">
    <source>
        <dbReference type="Pfam" id="PF06155"/>
    </source>
</evidence>
<dbReference type="InterPro" id="IPR010376">
    <property type="entry name" value="GBBH-like_N"/>
</dbReference>
<evidence type="ECO:0000313" key="5">
    <source>
        <dbReference type="Proteomes" id="UP000184485"/>
    </source>
</evidence>
<dbReference type="Pfam" id="PF06155">
    <property type="entry name" value="GBBH-like_N"/>
    <property type="match status" value="1"/>
</dbReference>
<dbReference type="GO" id="GO:0046872">
    <property type="term" value="F:metal ion binding"/>
    <property type="evidence" value="ECO:0007669"/>
    <property type="project" value="UniProtKB-KW"/>
</dbReference>
<evidence type="ECO:0000313" key="4">
    <source>
        <dbReference type="EMBL" id="SHG89010.1"/>
    </source>
</evidence>
<sequence>MPDTAQTPWPTEIRLSPDKHSLSVAFDDGSAFTFSAEFLRVTSPSAEVQGHAPSQRQTVPGKIDVSIRSIDPVGNYAVRLNFDDGHHTGLFSWKYLAELGRDHDSLWARYLEEIAAKGLSRSR</sequence>
<protein>
    <submittedName>
        <fullName evidence="4">DUF971 family protein</fullName>
    </submittedName>
</protein>